<feature type="transmembrane region" description="Helical" evidence="1">
    <location>
        <begin position="6"/>
        <end position="27"/>
    </location>
</feature>
<evidence type="ECO:0000313" key="2">
    <source>
        <dbReference type="EMBL" id="MBU5482900.1"/>
    </source>
</evidence>
<reference evidence="2 3" key="1">
    <citation type="submission" date="2021-06" db="EMBL/GenBank/DDBJ databases">
        <authorList>
            <person name="Sun Q."/>
            <person name="Li D."/>
        </authorList>
    </citation>
    <scope>NUCLEOTIDE SEQUENCE [LARGE SCALE GENOMIC DNA]</scope>
    <source>
        <strain evidence="2 3">MSJ-11</strain>
    </source>
</reference>
<protein>
    <submittedName>
        <fullName evidence="2">DUF2953 domain-containing protein</fullName>
    </submittedName>
</protein>
<gene>
    <name evidence="2" type="ORF">KQI86_01095</name>
</gene>
<dbReference type="Pfam" id="PF11167">
    <property type="entry name" value="DUF2953"/>
    <property type="match status" value="1"/>
</dbReference>
<feature type="transmembrane region" description="Helical" evidence="1">
    <location>
        <begin position="147"/>
        <end position="163"/>
    </location>
</feature>
<sequence length="181" mass="20964">MFKLLVFIISICIITIIPIPIKFYLFYDLNILKIKVFGKNIKMDSKELGEKRKELKIIKEQKKITSSDIKIILLTLKSNKLKPALKLQTNLVYGLDDAAITAILFGLIHSIYPFVEHSITSIFKTKDINFNLTPEFNKIFLNLELKGIIYVSIVKIIYIYILFRKNYNKKTKDIKGGIVYG</sequence>
<keyword evidence="1" id="KW-1133">Transmembrane helix</keyword>
<evidence type="ECO:0000313" key="3">
    <source>
        <dbReference type="Proteomes" id="UP000726170"/>
    </source>
</evidence>
<dbReference type="Proteomes" id="UP000726170">
    <property type="component" value="Unassembled WGS sequence"/>
</dbReference>
<comment type="caution">
    <text evidence="2">The sequence shown here is derived from an EMBL/GenBank/DDBJ whole genome shotgun (WGS) entry which is preliminary data.</text>
</comment>
<dbReference type="EMBL" id="JAHLQF010000001">
    <property type="protein sequence ID" value="MBU5482900.1"/>
    <property type="molecule type" value="Genomic_DNA"/>
</dbReference>
<feature type="transmembrane region" description="Helical" evidence="1">
    <location>
        <begin position="91"/>
        <end position="112"/>
    </location>
</feature>
<keyword evidence="1" id="KW-0812">Transmembrane</keyword>
<dbReference type="RefSeq" id="WP_216437313.1">
    <property type="nucleotide sequence ID" value="NZ_JAHLQF010000001.1"/>
</dbReference>
<evidence type="ECO:0000256" key="1">
    <source>
        <dbReference type="SAM" id="Phobius"/>
    </source>
</evidence>
<keyword evidence="1" id="KW-0472">Membrane</keyword>
<keyword evidence="3" id="KW-1185">Reference proteome</keyword>
<dbReference type="InterPro" id="IPR021338">
    <property type="entry name" value="DUF2953"/>
</dbReference>
<organism evidence="2 3">
    <name type="scientific">Clostridium mobile</name>
    <dbReference type="NCBI Taxonomy" id="2841512"/>
    <lineage>
        <taxon>Bacteria</taxon>
        <taxon>Bacillati</taxon>
        <taxon>Bacillota</taxon>
        <taxon>Clostridia</taxon>
        <taxon>Eubacteriales</taxon>
        <taxon>Clostridiaceae</taxon>
        <taxon>Clostridium</taxon>
    </lineage>
</organism>
<accession>A0ABS6ED01</accession>
<name>A0ABS6ED01_9CLOT</name>
<proteinExistence type="predicted"/>